<accession>A0A923KQI7</accession>
<dbReference type="Gene3D" id="2.60.40.2030">
    <property type="match status" value="3"/>
</dbReference>
<feature type="non-terminal residue" evidence="6">
    <location>
        <position position="509"/>
    </location>
</feature>
<dbReference type="SMART" id="SM00237">
    <property type="entry name" value="Calx_beta"/>
    <property type="match status" value="1"/>
</dbReference>
<dbReference type="Proteomes" id="UP000627446">
    <property type="component" value="Unassembled WGS sequence"/>
</dbReference>
<evidence type="ECO:0000256" key="4">
    <source>
        <dbReference type="ARBA" id="ARBA00023065"/>
    </source>
</evidence>
<keyword evidence="7" id="KW-1185">Reference proteome</keyword>
<evidence type="ECO:0000259" key="5">
    <source>
        <dbReference type="SMART" id="SM00237"/>
    </source>
</evidence>
<keyword evidence="1" id="KW-0732">Signal</keyword>
<dbReference type="RefSeq" id="WP_186917604.1">
    <property type="nucleotide sequence ID" value="NZ_JACOFZ010000009.1"/>
</dbReference>
<evidence type="ECO:0000256" key="2">
    <source>
        <dbReference type="ARBA" id="ARBA00022737"/>
    </source>
</evidence>
<dbReference type="PANTHER" id="PTHR11878:SF65">
    <property type="entry name" value="NA_CA-EXCHANGE PROTEIN, ISOFORM G"/>
    <property type="match status" value="1"/>
</dbReference>
<dbReference type="InterPro" id="IPR047777">
    <property type="entry name" value="LapA-like_RM"/>
</dbReference>
<evidence type="ECO:0000313" key="6">
    <source>
        <dbReference type="EMBL" id="MBC3882978.1"/>
    </source>
</evidence>
<comment type="caution">
    <text evidence="6">The sequence shown here is derived from an EMBL/GenBank/DDBJ whole genome shotgun (WGS) entry which is preliminary data.</text>
</comment>
<protein>
    <submittedName>
        <fullName evidence="6">Retention module-containing protein</fullName>
    </submittedName>
</protein>
<evidence type="ECO:0000256" key="3">
    <source>
        <dbReference type="ARBA" id="ARBA00022837"/>
    </source>
</evidence>
<keyword evidence="4" id="KW-0813">Transport</keyword>
<dbReference type="GO" id="GO:0030001">
    <property type="term" value="P:metal ion transport"/>
    <property type="evidence" value="ECO:0007669"/>
    <property type="project" value="TreeGrafter"/>
</dbReference>
<reference evidence="6" key="1">
    <citation type="submission" date="2020-08" db="EMBL/GenBank/DDBJ databases">
        <title>Novel species isolated from subtropical streams in China.</title>
        <authorList>
            <person name="Lu H."/>
        </authorList>
    </citation>
    <scope>NUCLEOTIDE SEQUENCE</scope>
    <source>
        <strain evidence="6">LX22W</strain>
    </source>
</reference>
<dbReference type="GO" id="GO:0016020">
    <property type="term" value="C:membrane"/>
    <property type="evidence" value="ECO:0007669"/>
    <property type="project" value="InterPro"/>
</dbReference>
<feature type="domain" description="Calx-beta" evidence="5">
    <location>
        <begin position="280"/>
        <end position="379"/>
    </location>
</feature>
<proteinExistence type="predicted"/>
<keyword evidence="2" id="KW-0677">Repeat</keyword>
<dbReference type="Pfam" id="PF03160">
    <property type="entry name" value="Calx-beta"/>
    <property type="match status" value="3"/>
</dbReference>
<organism evidence="6 7">
    <name type="scientific">Undibacterium nitidum</name>
    <dbReference type="NCBI Taxonomy" id="2762298"/>
    <lineage>
        <taxon>Bacteria</taxon>
        <taxon>Pseudomonadati</taxon>
        <taxon>Pseudomonadota</taxon>
        <taxon>Betaproteobacteria</taxon>
        <taxon>Burkholderiales</taxon>
        <taxon>Oxalobacteraceae</taxon>
        <taxon>Undibacterium</taxon>
    </lineage>
</organism>
<dbReference type="InterPro" id="IPR003644">
    <property type="entry name" value="Calx_beta"/>
</dbReference>
<evidence type="ECO:0000256" key="1">
    <source>
        <dbReference type="ARBA" id="ARBA00022729"/>
    </source>
</evidence>
<dbReference type="GO" id="GO:0007154">
    <property type="term" value="P:cell communication"/>
    <property type="evidence" value="ECO:0007669"/>
    <property type="project" value="InterPro"/>
</dbReference>
<name>A0A923KQI7_9BURK</name>
<evidence type="ECO:0000313" key="7">
    <source>
        <dbReference type="Proteomes" id="UP000627446"/>
    </source>
</evidence>
<keyword evidence="4" id="KW-0406">Ion transport</keyword>
<dbReference type="SUPFAM" id="SSF141072">
    <property type="entry name" value="CalX-like"/>
    <property type="match status" value="3"/>
</dbReference>
<dbReference type="NCBIfam" id="NF033682">
    <property type="entry name" value="retention_LapA"/>
    <property type="match status" value="1"/>
</dbReference>
<sequence length="509" mass="50455">MASTANTSNIIGKVVGLKGGAIVKSPDGSQHVLKVGDIVYEKDVIVTANGGEVEIAFDAGHSYVVRSNETVSLDATVFAPGQVEVAANALLPATSSSVDQDISKAIIGGNSLDKLLEETAAGLGGGEGGDGNGFVRLDRIAENVSPLSFDGAVVEGVTQPLFEAAPPVQNTGVEVISVSGSSSSEGTAQDFVVKLSGTSTTPTTLNLSLLSGSATVGVDTVSQLVSVDGGTTFVPLSGSVEVPAGVSSVIVRVGTLKDGVIEGNESLSLVASTSSNAAVVTGTGTIIDGAVPIANISGPLEVNEAAGTVTFTVKLTEASPASISVNYNTTNGSATSGSDFTPVIGSVVFAPGETVKTITVPITNDRVYEGGETFTVNLTNPTNVTIGAGASIVTIKDDGTGIDGTNDDRPVVSSIDSATVAEGNALVFTINLTGTSTTTTAVNVNAISGSATVGVDTGAQQYSVDGGATWLNLAGAVNVPAGAQSFLLRVATIADGVAEGTESITVSAA</sequence>
<dbReference type="InterPro" id="IPR038081">
    <property type="entry name" value="CalX-like_sf"/>
</dbReference>
<dbReference type="PANTHER" id="PTHR11878">
    <property type="entry name" value="SODIUM/CALCIUM EXCHANGER"/>
    <property type="match status" value="1"/>
</dbReference>
<dbReference type="InterPro" id="IPR051171">
    <property type="entry name" value="CaCA"/>
</dbReference>
<keyword evidence="3" id="KW-0106">Calcium</keyword>
<dbReference type="EMBL" id="JACOFZ010000009">
    <property type="protein sequence ID" value="MBC3882978.1"/>
    <property type="molecule type" value="Genomic_DNA"/>
</dbReference>
<gene>
    <name evidence="6" type="ORF">H8K36_16415</name>
</gene>
<dbReference type="AlphaFoldDB" id="A0A923KQI7"/>